<sequence>MANEIHVDGDRVRAEAANLLVTGKDIKDGVGAQWDGSTRSDPNEFEKGMEDYLQQAAHAFQQSRANLEESLRKYSESLSRSVAEIEKGEQSQEEALAGVKAQVEAAADTQFESEKDKDSLREILKPLDELLGTDFSGKVPDTEPLTEVPMPPNHTGSVPLPPKQA</sequence>
<gene>
    <name evidence="2" type="ORF">JS530_03315</name>
</gene>
<evidence type="ECO:0000313" key="2">
    <source>
        <dbReference type="EMBL" id="MBT1174547.1"/>
    </source>
</evidence>
<dbReference type="Proteomes" id="UP000711736">
    <property type="component" value="Unassembled WGS sequence"/>
</dbReference>
<protein>
    <recommendedName>
        <fullName evidence="4">WXG100 family type VII secretion target</fullName>
    </recommendedName>
</protein>
<feature type="region of interest" description="Disordered" evidence="1">
    <location>
        <begin position="130"/>
        <end position="165"/>
    </location>
</feature>
<reference evidence="2 3" key="1">
    <citation type="journal article" date="2021" name="Environ. Microbiol.">
        <title>Genetic insights into the dark matter of the mammalian gut microbiota through targeted genome reconstruction.</title>
        <authorList>
            <person name="Lugli G.A."/>
            <person name="Alessandri G."/>
            <person name="Milani C."/>
            <person name="Viappiani A."/>
            <person name="Fontana F."/>
            <person name="Tarracchini C."/>
            <person name="Mancabelli L."/>
            <person name="Argentini C."/>
            <person name="Ruiz L."/>
            <person name="Margolles A."/>
            <person name="van Sinderen D."/>
            <person name="Turroni F."/>
            <person name="Ventura M."/>
        </authorList>
    </citation>
    <scope>NUCLEOTIDE SEQUENCE [LARGE SCALE GENOMIC DNA]</scope>
    <source>
        <strain evidence="2 3">LC6</strain>
    </source>
</reference>
<dbReference type="EMBL" id="JAFEJU010000002">
    <property type="protein sequence ID" value="MBT1174547.1"/>
    <property type="molecule type" value="Genomic_DNA"/>
</dbReference>
<proteinExistence type="predicted"/>
<keyword evidence="3" id="KW-1185">Reference proteome</keyword>
<evidence type="ECO:0000313" key="3">
    <source>
        <dbReference type="Proteomes" id="UP000711736"/>
    </source>
</evidence>
<accession>A0ABS5UU11</accession>
<comment type="caution">
    <text evidence="2">The sequence shown here is derived from an EMBL/GenBank/DDBJ whole genome shotgun (WGS) entry which is preliminary data.</text>
</comment>
<evidence type="ECO:0008006" key="4">
    <source>
        <dbReference type="Google" id="ProtNLM"/>
    </source>
</evidence>
<name>A0ABS5UU11_9BIFI</name>
<dbReference type="RefSeq" id="WP_214375797.1">
    <property type="nucleotide sequence ID" value="NZ_JAFEJU010000002.1"/>
</dbReference>
<organism evidence="2 3">
    <name type="scientific">Bifidobacterium colobi</name>
    <dbReference type="NCBI Taxonomy" id="2809026"/>
    <lineage>
        <taxon>Bacteria</taxon>
        <taxon>Bacillati</taxon>
        <taxon>Actinomycetota</taxon>
        <taxon>Actinomycetes</taxon>
        <taxon>Bifidobacteriales</taxon>
        <taxon>Bifidobacteriaceae</taxon>
        <taxon>Bifidobacterium</taxon>
    </lineage>
</organism>
<evidence type="ECO:0000256" key="1">
    <source>
        <dbReference type="SAM" id="MobiDB-lite"/>
    </source>
</evidence>